<evidence type="ECO:0000256" key="5">
    <source>
        <dbReference type="ARBA" id="ARBA00023136"/>
    </source>
</evidence>
<reference evidence="10" key="1">
    <citation type="submission" date="2023-07" db="EMBL/GenBank/DDBJ databases">
        <title>Dyadobacter sp. nov 'subterranea' isolated from contaminted grondwater.</title>
        <authorList>
            <person name="Szabo I."/>
            <person name="Al-Omari J."/>
            <person name="Szerdahelyi S.G."/>
            <person name="Rado J."/>
        </authorList>
    </citation>
    <scope>NUCLEOTIDE SEQUENCE [LARGE SCALE GENOMIC DNA]</scope>
    <source>
        <strain evidence="10">UP-52</strain>
    </source>
</reference>
<keyword evidence="5 6" id="KW-0472">Membrane</keyword>
<dbReference type="InterPro" id="IPR004477">
    <property type="entry name" value="ComEC_N"/>
</dbReference>
<dbReference type="RefSeq" id="WP_194121063.1">
    <property type="nucleotide sequence ID" value="NZ_JACYGY010000001.1"/>
</dbReference>
<sequence length="319" mass="36987">MLPRVPFVSFVLVFVIGILAGDFLISLNFFDTHTTSCLETAVILVITAVSFLLYKKRKYLVFGICFLFFLFVCGVFDINLHSAELNKDIIKLTSNKYEFYEAVVTSLPEKRAKSLRVEVLIKRVHTNKKWIDVDVKALLCIPLDASQIPYANDYLLVKGNAEQPKPPMNPEEFDYKRYLWNKGIVWTDYLPEGSYQVVKNRNISVSVKQWSIQISEWADRQFRTNLKDEKSYGLVKAMLLGRRDDLRSDQIDDYTTSGTVHILSVSGMHVAIIFWVITFMLGWIKKLKGGKYVYLAIVIWLMCFMHLSPVWRLLFFVPH</sequence>
<evidence type="ECO:0000259" key="8">
    <source>
        <dbReference type="Pfam" id="PF13567"/>
    </source>
</evidence>
<dbReference type="EMBL" id="JACYGY010000001">
    <property type="protein sequence ID" value="MBE9462895.1"/>
    <property type="molecule type" value="Genomic_DNA"/>
</dbReference>
<evidence type="ECO:0000259" key="7">
    <source>
        <dbReference type="Pfam" id="PF03772"/>
    </source>
</evidence>
<keyword evidence="2" id="KW-1003">Cell membrane</keyword>
<feature type="domain" description="DUF4131" evidence="8">
    <location>
        <begin position="41"/>
        <end position="192"/>
    </location>
</feature>
<feature type="transmembrane region" description="Helical" evidence="6">
    <location>
        <begin position="7"/>
        <end position="27"/>
    </location>
</feature>
<name>A0ABR9WBU1_9BACT</name>
<dbReference type="PANTHER" id="PTHR30619:SF7">
    <property type="entry name" value="BETA-LACTAMASE DOMAIN PROTEIN"/>
    <property type="match status" value="1"/>
</dbReference>
<accession>A0ABR9WBU1</accession>
<keyword evidence="4 6" id="KW-1133">Transmembrane helix</keyword>
<comment type="subcellular location">
    <subcellularLocation>
        <location evidence="1">Cell membrane</location>
        <topology evidence="1">Multi-pass membrane protein</topology>
    </subcellularLocation>
</comment>
<dbReference type="Proteomes" id="UP000634134">
    <property type="component" value="Unassembled WGS sequence"/>
</dbReference>
<evidence type="ECO:0000256" key="6">
    <source>
        <dbReference type="SAM" id="Phobius"/>
    </source>
</evidence>
<dbReference type="Pfam" id="PF13567">
    <property type="entry name" value="DUF4131"/>
    <property type="match status" value="1"/>
</dbReference>
<feature type="domain" description="ComEC/Rec2-related protein" evidence="7">
    <location>
        <begin position="238"/>
        <end position="307"/>
    </location>
</feature>
<dbReference type="Pfam" id="PF03772">
    <property type="entry name" value="Competence"/>
    <property type="match status" value="1"/>
</dbReference>
<evidence type="ECO:0000256" key="1">
    <source>
        <dbReference type="ARBA" id="ARBA00004651"/>
    </source>
</evidence>
<feature type="transmembrane region" description="Helical" evidence="6">
    <location>
        <begin position="260"/>
        <end position="281"/>
    </location>
</feature>
<protein>
    <submittedName>
        <fullName evidence="9">ComEC family competence protein</fullName>
    </submittedName>
</protein>
<keyword evidence="3 6" id="KW-0812">Transmembrane</keyword>
<evidence type="ECO:0000313" key="9">
    <source>
        <dbReference type="EMBL" id="MBE9462895.1"/>
    </source>
</evidence>
<evidence type="ECO:0000313" key="10">
    <source>
        <dbReference type="Proteomes" id="UP000634134"/>
    </source>
</evidence>
<feature type="transmembrane region" description="Helical" evidence="6">
    <location>
        <begin position="33"/>
        <end position="54"/>
    </location>
</feature>
<dbReference type="InterPro" id="IPR025405">
    <property type="entry name" value="DUF4131"/>
</dbReference>
<dbReference type="PANTHER" id="PTHR30619">
    <property type="entry name" value="DNA INTERNALIZATION/COMPETENCE PROTEIN COMEC/REC2"/>
    <property type="match status" value="1"/>
</dbReference>
<dbReference type="InterPro" id="IPR052159">
    <property type="entry name" value="Competence_DNA_uptake"/>
</dbReference>
<evidence type="ECO:0000256" key="3">
    <source>
        <dbReference type="ARBA" id="ARBA00022692"/>
    </source>
</evidence>
<comment type="caution">
    <text evidence="9">The sequence shown here is derived from an EMBL/GenBank/DDBJ whole genome shotgun (WGS) entry which is preliminary data.</text>
</comment>
<feature type="transmembrane region" description="Helical" evidence="6">
    <location>
        <begin position="59"/>
        <end position="80"/>
    </location>
</feature>
<evidence type="ECO:0000256" key="2">
    <source>
        <dbReference type="ARBA" id="ARBA00022475"/>
    </source>
</evidence>
<organism evidence="9 10">
    <name type="scientific">Dyadobacter subterraneus</name>
    <dbReference type="NCBI Taxonomy" id="2773304"/>
    <lineage>
        <taxon>Bacteria</taxon>
        <taxon>Pseudomonadati</taxon>
        <taxon>Bacteroidota</taxon>
        <taxon>Cytophagia</taxon>
        <taxon>Cytophagales</taxon>
        <taxon>Spirosomataceae</taxon>
        <taxon>Dyadobacter</taxon>
    </lineage>
</organism>
<feature type="transmembrane region" description="Helical" evidence="6">
    <location>
        <begin position="293"/>
        <end position="314"/>
    </location>
</feature>
<proteinExistence type="predicted"/>
<evidence type="ECO:0000256" key="4">
    <source>
        <dbReference type="ARBA" id="ARBA00022989"/>
    </source>
</evidence>
<keyword evidence="10" id="KW-1185">Reference proteome</keyword>
<gene>
    <name evidence="9" type="ORF">IEE83_13500</name>
</gene>